<dbReference type="EMBL" id="SACS01000018">
    <property type="protein sequence ID" value="RVU34381.1"/>
    <property type="molecule type" value="Genomic_DNA"/>
</dbReference>
<keyword evidence="3" id="KW-1185">Reference proteome</keyword>
<feature type="coiled-coil region" evidence="1">
    <location>
        <begin position="70"/>
        <end position="105"/>
    </location>
</feature>
<keyword evidence="1" id="KW-0175">Coiled coil</keyword>
<dbReference type="Proteomes" id="UP000283077">
    <property type="component" value="Unassembled WGS sequence"/>
</dbReference>
<evidence type="ECO:0000313" key="2">
    <source>
        <dbReference type="EMBL" id="RVU34381.1"/>
    </source>
</evidence>
<accession>A0A437QIM8</accession>
<dbReference type="RefSeq" id="WP_127700178.1">
    <property type="nucleotide sequence ID" value="NZ_SACS01000018.1"/>
</dbReference>
<dbReference type="AlphaFoldDB" id="A0A437QIM8"/>
<name>A0A437QIM8_9GAMM</name>
<protein>
    <submittedName>
        <fullName evidence="2">Uncharacterized protein</fullName>
    </submittedName>
</protein>
<evidence type="ECO:0000256" key="1">
    <source>
        <dbReference type="SAM" id="Coils"/>
    </source>
</evidence>
<gene>
    <name evidence="2" type="ORF">EOE67_15125</name>
</gene>
<sequence>MNQSQFGNTAATKSVKDLLSKIYDATSRKDSVYEQAAFYFSGAEQQEIDLLQERETTLQRRLDDANKGSRNKLETALLEVRQELKEKLRQQQDNRIERVRQLKQLARQLLTLISGDTPLETRQLSARALGTIQLLSSTRGRHVAVINQRHKHAYKAILAIRLLDQLLADQLIKNRYVLNKFNDSQQANEAGEVLYSPFLEEVQLPLVIALLLQDIGLQHPQAQHILRGEDGSLDEYRTLSPTERQQLLTVSYEQSQLYLKEGLGLDTYVGNSKAERDLFVYMEQDKQNFISHLLKSAIQPEDGIGNLLKIPQVYVSVVLPSKANYHYGQLPKVSALLKAGVTKGWYPAAIVESLLKITGYFPQGYGITYIPKDSDKQDLDRYEYAIVNGLYPLEPEQPICRTVTRNLTYNTFGINVVVSVDNNLYFQSAQQKLEKMSEERLKEILSKLVSNLEERTTMDLIPKCWHPDEFFTFLKNQNLWNRVDTIRN</sequence>
<organism evidence="2 3">
    <name type="scientific">Rheinheimera riviphila</name>
    <dbReference type="NCBI Taxonomy" id="1834037"/>
    <lineage>
        <taxon>Bacteria</taxon>
        <taxon>Pseudomonadati</taxon>
        <taxon>Pseudomonadota</taxon>
        <taxon>Gammaproteobacteria</taxon>
        <taxon>Chromatiales</taxon>
        <taxon>Chromatiaceae</taxon>
        <taxon>Rheinheimera</taxon>
    </lineage>
</organism>
<reference evidence="2 3" key="1">
    <citation type="submission" date="2019-01" db="EMBL/GenBank/DDBJ databases">
        <authorList>
            <person name="Chen W.-M."/>
        </authorList>
    </citation>
    <scope>NUCLEOTIDE SEQUENCE [LARGE SCALE GENOMIC DNA]</scope>
    <source>
        <strain evidence="2 3">KYPC3</strain>
    </source>
</reference>
<comment type="caution">
    <text evidence="2">The sequence shown here is derived from an EMBL/GenBank/DDBJ whole genome shotgun (WGS) entry which is preliminary data.</text>
</comment>
<dbReference type="OrthoDB" id="5751334at2"/>
<evidence type="ECO:0000313" key="3">
    <source>
        <dbReference type="Proteomes" id="UP000283077"/>
    </source>
</evidence>
<proteinExistence type="predicted"/>